<dbReference type="Proteomes" id="UP001341840">
    <property type="component" value="Unassembled WGS sequence"/>
</dbReference>
<comment type="caution">
    <text evidence="2">The sequence shown here is derived from an EMBL/GenBank/DDBJ whole genome shotgun (WGS) entry which is preliminary data.</text>
</comment>
<keyword evidence="3" id="KW-1185">Reference proteome</keyword>
<proteinExistence type="predicted"/>
<organism evidence="2 3">
    <name type="scientific">Stylosanthes scabra</name>
    <dbReference type="NCBI Taxonomy" id="79078"/>
    <lineage>
        <taxon>Eukaryota</taxon>
        <taxon>Viridiplantae</taxon>
        <taxon>Streptophyta</taxon>
        <taxon>Embryophyta</taxon>
        <taxon>Tracheophyta</taxon>
        <taxon>Spermatophyta</taxon>
        <taxon>Magnoliopsida</taxon>
        <taxon>eudicotyledons</taxon>
        <taxon>Gunneridae</taxon>
        <taxon>Pentapetalae</taxon>
        <taxon>rosids</taxon>
        <taxon>fabids</taxon>
        <taxon>Fabales</taxon>
        <taxon>Fabaceae</taxon>
        <taxon>Papilionoideae</taxon>
        <taxon>50 kb inversion clade</taxon>
        <taxon>dalbergioids sensu lato</taxon>
        <taxon>Dalbergieae</taxon>
        <taxon>Pterocarpus clade</taxon>
        <taxon>Stylosanthes</taxon>
    </lineage>
</organism>
<evidence type="ECO:0000313" key="3">
    <source>
        <dbReference type="Proteomes" id="UP001341840"/>
    </source>
</evidence>
<reference evidence="2 3" key="1">
    <citation type="journal article" date="2023" name="Plants (Basel)">
        <title>Bridging the Gap: Combining Genomics and Transcriptomics Approaches to Understand Stylosanthes scabra, an Orphan Legume from the Brazilian Caatinga.</title>
        <authorList>
            <person name="Ferreira-Neto J.R.C."/>
            <person name="da Silva M.D."/>
            <person name="Binneck E."/>
            <person name="de Melo N.F."/>
            <person name="da Silva R.H."/>
            <person name="de Melo A.L.T.M."/>
            <person name="Pandolfi V."/>
            <person name="Bustamante F.O."/>
            <person name="Brasileiro-Vidal A.C."/>
            <person name="Benko-Iseppon A.M."/>
        </authorList>
    </citation>
    <scope>NUCLEOTIDE SEQUENCE [LARGE SCALE GENOMIC DNA]</scope>
    <source>
        <tissue evidence="2">Leaves</tissue>
    </source>
</reference>
<accession>A0ABU6ZT55</accession>
<evidence type="ECO:0000256" key="1">
    <source>
        <dbReference type="SAM" id="MobiDB-lite"/>
    </source>
</evidence>
<feature type="non-terminal residue" evidence="2">
    <location>
        <position position="74"/>
    </location>
</feature>
<name>A0ABU6ZT55_9FABA</name>
<protein>
    <submittedName>
        <fullName evidence="2">Uncharacterized protein</fullName>
    </submittedName>
</protein>
<evidence type="ECO:0000313" key="2">
    <source>
        <dbReference type="EMBL" id="MED6225186.1"/>
    </source>
</evidence>
<gene>
    <name evidence="2" type="ORF">PIB30_091272</name>
</gene>
<sequence>MGIKGQRPLFSHSFILLFEEERKGRVERELSGGGDHYSPPTFDGHNFHTRAPINAPFAATQNSLPPLRFYPRFE</sequence>
<feature type="region of interest" description="Disordered" evidence="1">
    <location>
        <begin position="27"/>
        <end position="49"/>
    </location>
</feature>
<dbReference type="EMBL" id="JASCZI010273672">
    <property type="protein sequence ID" value="MED6225186.1"/>
    <property type="molecule type" value="Genomic_DNA"/>
</dbReference>